<dbReference type="GO" id="GO:0005829">
    <property type="term" value="C:cytosol"/>
    <property type="evidence" value="ECO:0007669"/>
    <property type="project" value="TreeGrafter"/>
</dbReference>
<dbReference type="OrthoDB" id="9773828at2"/>
<organism evidence="2 3">
    <name type="scientific">Ktedonosporobacter rubrisoli</name>
    <dbReference type="NCBI Taxonomy" id="2509675"/>
    <lineage>
        <taxon>Bacteria</taxon>
        <taxon>Bacillati</taxon>
        <taxon>Chloroflexota</taxon>
        <taxon>Ktedonobacteria</taxon>
        <taxon>Ktedonobacterales</taxon>
        <taxon>Ktedonosporobacteraceae</taxon>
        <taxon>Ktedonosporobacter</taxon>
    </lineage>
</organism>
<gene>
    <name evidence="2" type="ORF">EPA93_40115</name>
</gene>
<dbReference type="RefSeq" id="WP_129892913.1">
    <property type="nucleotide sequence ID" value="NZ_CP035758.1"/>
</dbReference>
<accession>A0A4P6K1U8</accession>
<name>A0A4P6K1U8_KTERU</name>
<dbReference type="Pfam" id="PF00248">
    <property type="entry name" value="Aldo_ket_red"/>
    <property type="match status" value="1"/>
</dbReference>
<dbReference type="Gene3D" id="3.20.20.100">
    <property type="entry name" value="NADP-dependent oxidoreductase domain"/>
    <property type="match status" value="1"/>
</dbReference>
<proteinExistence type="predicted"/>
<feature type="domain" description="NADP-dependent oxidoreductase" evidence="1">
    <location>
        <begin position="16"/>
        <end position="319"/>
    </location>
</feature>
<dbReference type="PANTHER" id="PTHR43364:SF6">
    <property type="entry name" value="OXIDOREDUCTASE-RELATED"/>
    <property type="match status" value="1"/>
</dbReference>
<dbReference type="AlphaFoldDB" id="A0A4P6K1U8"/>
<protein>
    <submittedName>
        <fullName evidence="2">Aldo/keto reductase</fullName>
    </submittedName>
</protein>
<dbReference type="KEGG" id="kbs:EPA93_40115"/>
<evidence type="ECO:0000259" key="1">
    <source>
        <dbReference type="Pfam" id="PF00248"/>
    </source>
</evidence>
<dbReference type="SUPFAM" id="SSF51430">
    <property type="entry name" value="NAD(P)-linked oxidoreductase"/>
    <property type="match status" value="1"/>
</dbReference>
<reference evidence="2 3" key="1">
    <citation type="submission" date="2019-01" db="EMBL/GenBank/DDBJ databases">
        <title>Ktedonosporobacter rubrisoli SCAWS-G2.</title>
        <authorList>
            <person name="Huang Y."/>
            <person name="Yan B."/>
        </authorList>
    </citation>
    <scope>NUCLEOTIDE SEQUENCE [LARGE SCALE GENOMIC DNA]</scope>
    <source>
        <strain evidence="2 3">SCAWS-G2</strain>
    </source>
</reference>
<dbReference type="EMBL" id="CP035758">
    <property type="protein sequence ID" value="QBD81852.1"/>
    <property type="molecule type" value="Genomic_DNA"/>
</dbReference>
<evidence type="ECO:0000313" key="2">
    <source>
        <dbReference type="EMBL" id="QBD81852.1"/>
    </source>
</evidence>
<sequence length="321" mass="35432">MQQVPLGKTGAQVSALCLGCLAFGTTVNEETAYQLLDQYFEQGGRFLDTANNYSFWVNGTSGGESEELLGRWMKDRHNRDEIFLATKVGARPTIPGATDFAHIEGLSAQAIEQAIDGSLMRLGTDHIDLYYAHIDDRQTPLEETLEAFERLIKSGKVRHIGCSNMATWRIAEARTISKAHNLTPYCCVEQRYSYLRPKPGAQFGIQVCVDDGLLDYCNTHDDFALLAYSPLLSGSYTRQDVNIPQQYLGADSTARLEALHKVAHELGVSENQVVLAWLLQSTPRAIPIIAASHSEQLSENLAALKVQLSAEQIKLLTEATA</sequence>
<evidence type="ECO:0000313" key="3">
    <source>
        <dbReference type="Proteomes" id="UP000290365"/>
    </source>
</evidence>
<dbReference type="Proteomes" id="UP000290365">
    <property type="component" value="Chromosome"/>
</dbReference>
<dbReference type="InterPro" id="IPR050523">
    <property type="entry name" value="AKR_Detox_Biosynth"/>
</dbReference>
<dbReference type="InterPro" id="IPR023210">
    <property type="entry name" value="NADP_OxRdtase_dom"/>
</dbReference>
<dbReference type="InterPro" id="IPR036812">
    <property type="entry name" value="NAD(P)_OxRdtase_dom_sf"/>
</dbReference>
<keyword evidence="3" id="KW-1185">Reference proteome</keyword>
<dbReference type="CDD" id="cd19752">
    <property type="entry name" value="AKR_unchar"/>
    <property type="match status" value="1"/>
</dbReference>
<dbReference type="PANTHER" id="PTHR43364">
    <property type="entry name" value="NADH-SPECIFIC METHYLGLYOXAL REDUCTASE-RELATED"/>
    <property type="match status" value="1"/>
</dbReference>